<evidence type="ECO:0000256" key="1">
    <source>
        <dbReference type="ARBA" id="ARBA00022917"/>
    </source>
</evidence>
<dbReference type="Proteomes" id="UP001142055">
    <property type="component" value="Chromosome 3"/>
</dbReference>
<evidence type="ECO:0000313" key="3">
    <source>
        <dbReference type="Proteomes" id="UP001142055"/>
    </source>
</evidence>
<accession>A0A9Q0M1E0</accession>
<dbReference type="CDD" id="cd01667">
    <property type="entry name" value="TGS_ThrRS"/>
    <property type="match status" value="1"/>
</dbReference>
<reference evidence="2" key="1">
    <citation type="submission" date="2022-12" db="EMBL/GenBank/DDBJ databases">
        <title>Genome assemblies of Blomia tropicalis.</title>
        <authorList>
            <person name="Cui Y."/>
        </authorList>
    </citation>
    <scope>NUCLEOTIDE SEQUENCE</scope>
    <source>
        <tissue evidence="2">Adult mites</tissue>
    </source>
</reference>
<dbReference type="GO" id="GO:0000166">
    <property type="term" value="F:nucleotide binding"/>
    <property type="evidence" value="ECO:0007669"/>
    <property type="project" value="InterPro"/>
</dbReference>
<sequence length="345" mass="40345">MNNVLQQFKDNNSIHNKRFYRFGRRVNRSGFYVSPNWFDQEFSKENNLKNVVKDGGIILRSNKIFDDEKKRQASLVNRIEKISVQLEKPFAVGEDYSLMMNRAISTPFDCAKHISQLVTERSALAIVDGTELWHMHQPLNRSCHLRFLHFKHPDTMPVNYAFWRSCSMLLARVVKRCFKEQFSVQILSQPISDLKYGSFICDAKISNLVDWKASPEELRTLTSLLWDETNKSTQFERLEVNREIANQLFSDNSSRLTYIESIKEDRFVVYRLGDYIELCNEPMIANTNQMNSMYLCAVHPLKTPTGEQFYRFQGIGLPKQLHINAFAYSLLRERAKNLNQIGFVN</sequence>
<proteinExistence type="predicted"/>
<dbReference type="GO" id="GO:0006435">
    <property type="term" value="P:threonyl-tRNA aminoacylation"/>
    <property type="evidence" value="ECO:0007669"/>
    <property type="project" value="TreeGrafter"/>
</dbReference>
<dbReference type="SUPFAM" id="SSF55186">
    <property type="entry name" value="ThrRS/AlaRS common domain"/>
    <property type="match status" value="1"/>
</dbReference>
<dbReference type="EMBL" id="JAPWDV010000003">
    <property type="protein sequence ID" value="KAJ6217485.1"/>
    <property type="molecule type" value="Genomic_DNA"/>
</dbReference>
<gene>
    <name evidence="2" type="ORF">RDWZM_008642</name>
</gene>
<dbReference type="Gene3D" id="3.10.20.30">
    <property type="match status" value="1"/>
</dbReference>
<keyword evidence="1" id="KW-0648">Protein biosynthesis</keyword>
<protein>
    <submittedName>
        <fullName evidence="2">Uncharacterized protein</fullName>
    </submittedName>
</protein>
<dbReference type="GO" id="GO:0005739">
    <property type="term" value="C:mitochondrion"/>
    <property type="evidence" value="ECO:0007669"/>
    <property type="project" value="TreeGrafter"/>
</dbReference>
<dbReference type="InterPro" id="IPR018163">
    <property type="entry name" value="Thr/Ala-tRNA-synth_IIc_edit"/>
</dbReference>
<dbReference type="InterPro" id="IPR012675">
    <property type="entry name" value="Beta-grasp_dom_sf"/>
</dbReference>
<comment type="caution">
    <text evidence="2">The sequence shown here is derived from an EMBL/GenBank/DDBJ whole genome shotgun (WGS) entry which is preliminary data.</text>
</comment>
<dbReference type="GO" id="GO:0004829">
    <property type="term" value="F:threonine-tRNA ligase activity"/>
    <property type="evidence" value="ECO:0007669"/>
    <property type="project" value="TreeGrafter"/>
</dbReference>
<dbReference type="Gene3D" id="3.30.980.10">
    <property type="entry name" value="Threonyl-trna Synthetase, Chain A, domain 2"/>
    <property type="match status" value="1"/>
</dbReference>
<dbReference type="PANTHER" id="PTHR11451">
    <property type="entry name" value="THREONINE-TRNA LIGASE"/>
    <property type="match status" value="1"/>
</dbReference>
<organism evidence="2 3">
    <name type="scientific">Blomia tropicalis</name>
    <name type="common">Mite</name>
    <dbReference type="NCBI Taxonomy" id="40697"/>
    <lineage>
        <taxon>Eukaryota</taxon>
        <taxon>Metazoa</taxon>
        <taxon>Ecdysozoa</taxon>
        <taxon>Arthropoda</taxon>
        <taxon>Chelicerata</taxon>
        <taxon>Arachnida</taxon>
        <taxon>Acari</taxon>
        <taxon>Acariformes</taxon>
        <taxon>Sarcoptiformes</taxon>
        <taxon>Astigmata</taxon>
        <taxon>Glycyphagoidea</taxon>
        <taxon>Echimyopodidae</taxon>
        <taxon>Blomia</taxon>
    </lineage>
</organism>
<evidence type="ECO:0000313" key="2">
    <source>
        <dbReference type="EMBL" id="KAJ6217485.1"/>
    </source>
</evidence>
<dbReference type="AlphaFoldDB" id="A0A9Q0M1E0"/>
<dbReference type="PANTHER" id="PTHR11451:SF44">
    <property type="entry name" value="THREONINE--TRNA LIGASE, CHLOROPLASTIC_MITOCHONDRIAL 2"/>
    <property type="match status" value="1"/>
</dbReference>
<dbReference type="OMA" id="KVFWTIE"/>
<keyword evidence="3" id="KW-1185">Reference proteome</keyword>
<name>A0A9Q0M1E0_BLOTA</name>